<organism evidence="1 2">
    <name type="scientific">Paenibacillus mucilaginosus (strain KNP414)</name>
    <dbReference type="NCBI Taxonomy" id="1036673"/>
    <lineage>
        <taxon>Bacteria</taxon>
        <taxon>Bacillati</taxon>
        <taxon>Bacillota</taxon>
        <taxon>Bacilli</taxon>
        <taxon>Bacillales</taxon>
        <taxon>Paenibacillaceae</taxon>
        <taxon>Paenibacillus</taxon>
    </lineage>
</organism>
<gene>
    <name evidence="1" type="ordered locus">KNP414_07788</name>
</gene>
<accession>F8FGX3</accession>
<dbReference type="HOGENOM" id="CLU_3186689_0_0_9"/>
<name>F8FGX3_PAEMK</name>
<reference evidence="2" key="1">
    <citation type="submission" date="2011-06" db="EMBL/GenBank/DDBJ databases">
        <title>Complete genome sequence of Paenibacillus mucilaginosus KNP414.</title>
        <authorList>
            <person name="Wang J."/>
            <person name="Hu S."/>
            <person name="Hu X."/>
            <person name="Zhang B."/>
            <person name="Dong D."/>
            <person name="Zhang S."/>
            <person name="Zhao K."/>
            <person name="Wu D."/>
        </authorList>
    </citation>
    <scope>NUCLEOTIDE SEQUENCE [LARGE SCALE GENOMIC DNA]</scope>
    <source>
        <strain evidence="2">KNP414</strain>
    </source>
</reference>
<dbReference type="KEGG" id="pms:KNP414_07788"/>
<protein>
    <submittedName>
        <fullName evidence="1">Uncharacterized protein</fullName>
    </submittedName>
</protein>
<dbReference type="AlphaFoldDB" id="F8FGX3"/>
<evidence type="ECO:0000313" key="1">
    <source>
        <dbReference type="EMBL" id="AEI46274.1"/>
    </source>
</evidence>
<evidence type="ECO:0000313" key="2">
    <source>
        <dbReference type="Proteomes" id="UP000006620"/>
    </source>
</evidence>
<dbReference type="EMBL" id="CP002869">
    <property type="protein sequence ID" value="AEI46274.1"/>
    <property type="molecule type" value="Genomic_DNA"/>
</dbReference>
<reference evidence="1 2" key="2">
    <citation type="journal article" date="2013" name="Genome Announc.">
        <title>Genome Sequence of Growth-Improving Paenibacillus mucilaginosus Strain KNP414.</title>
        <authorList>
            <person name="Lu J.J."/>
            <person name="Wang J.F."/>
            <person name="Hu X.F."/>
        </authorList>
    </citation>
    <scope>NUCLEOTIDE SEQUENCE [LARGE SCALE GENOMIC DNA]</scope>
    <source>
        <strain evidence="1 2">KNP414</strain>
    </source>
</reference>
<sequence>MDFAYTGKARSGRFVLFLCLRAPIHPLIRNMADGGRGVSGGRSLLP</sequence>
<dbReference type="PATRIC" id="fig|1036673.3.peg.7261"/>
<proteinExistence type="predicted"/>
<dbReference type="Proteomes" id="UP000006620">
    <property type="component" value="Chromosome"/>
</dbReference>